<evidence type="ECO:0000313" key="3">
    <source>
        <dbReference type="Proteomes" id="UP000694385"/>
    </source>
</evidence>
<dbReference type="GeneTree" id="ENSGT00900000141033"/>
<protein>
    <recommendedName>
        <fullName evidence="4">RUN and SH3 domain-containing protein 1</fullName>
    </recommendedName>
</protein>
<sequence>MRLNCFYLSTGLAPGAFQCPTQARLSFPLSQSLSPLIDILQTHYQPWGFLNAAHTVCPGLFEELLLLLQPLALLPFSLDLLFQHRLLQSGRQQQQHKELLRVSQDMLLSAHSTLQLARARGQEGPGDMDRVAPGERVKGVGAPEGGEDEEETEKVAEVVGSSGQGRWTRGGQAGWWYQLMQSSQVYIDGSTEGSRFPRGSSNNSNGSSIEKKKGTVSGAAPHAPPPREGVVEGAEACPAPEEAIGQERGWPFWMGSPPDSVLAELRRSREREGPSAPPAENEEGTSEPSSGGIKWGHLFGSRKVQREARPTNRLPSDWLSLDRSMFQRVAQTMGSRPEPEPKETPQEPLSPGN</sequence>
<feature type="compositionally biased region" description="Low complexity" evidence="1">
    <location>
        <begin position="199"/>
        <end position="208"/>
    </location>
</feature>
<dbReference type="PANTHER" id="PTHR15591">
    <property type="entry name" value="RUN AND SH3 DOMAIN CONTAINING"/>
    <property type="match status" value="1"/>
</dbReference>
<feature type="region of interest" description="Disordered" evidence="1">
    <location>
        <begin position="190"/>
        <end position="353"/>
    </location>
</feature>
<dbReference type="GO" id="GO:0031410">
    <property type="term" value="C:cytoplasmic vesicle"/>
    <property type="evidence" value="ECO:0007669"/>
    <property type="project" value="TreeGrafter"/>
</dbReference>
<evidence type="ECO:0000256" key="1">
    <source>
        <dbReference type="SAM" id="MobiDB-lite"/>
    </source>
</evidence>
<dbReference type="InterPro" id="IPR047343">
    <property type="entry name" value="RUSC1_2"/>
</dbReference>
<evidence type="ECO:0008006" key="4">
    <source>
        <dbReference type="Google" id="ProtNLM"/>
    </source>
</evidence>
<evidence type="ECO:0000313" key="2">
    <source>
        <dbReference type="Ensembl" id="ENSJJAP00000001628.1"/>
    </source>
</evidence>
<dbReference type="Gene3D" id="1.20.58.900">
    <property type="match status" value="1"/>
</dbReference>
<keyword evidence="3" id="KW-1185">Reference proteome</keyword>
<dbReference type="AlphaFoldDB" id="A0A8C5JZ26"/>
<reference evidence="2" key="2">
    <citation type="submission" date="2025-09" db="UniProtKB">
        <authorList>
            <consortium name="Ensembl"/>
        </authorList>
    </citation>
    <scope>IDENTIFICATION</scope>
</reference>
<feature type="compositionally biased region" description="Basic and acidic residues" evidence="1">
    <location>
        <begin position="127"/>
        <end position="138"/>
    </location>
</feature>
<dbReference type="Proteomes" id="UP000694385">
    <property type="component" value="Unassembled WGS sequence"/>
</dbReference>
<feature type="compositionally biased region" description="Low complexity" evidence="1">
    <location>
        <begin position="232"/>
        <end position="243"/>
    </location>
</feature>
<accession>A0A8C5JZ26</accession>
<reference evidence="2" key="1">
    <citation type="submission" date="2025-08" db="UniProtKB">
        <authorList>
            <consortium name="Ensembl"/>
        </authorList>
    </citation>
    <scope>IDENTIFICATION</scope>
</reference>
<dbReference type="Ensembl" id="ENSJJAT00000002593.1">
    <property type="protein sequence ID" value="ENSJJAP00000001628.1"/>
    <property type="gene ID" value="ENSJJAG00000002181.1"/>
</dbReference>
<feature type="compositionally biased region" description="Basic and acidic residues" evidence="1">
    <location>
        <begin position="264"/>
        <end position="273"/>
    </location>
</feature>
<dbReference type="InterPro" id="IPR037213">
    <property type="entry name" value="Run_dom_sf"/>
</dbReference>
<name>A0A8C5JZ26_JACJA</name>
<feature type="region of interest" description="Disordered" evidence="1">
    <location>
        <begin position="120"/>
        <end position="152"/>
    </location>
</feature>
<proteinExistence type="predicted"/>
<dbReference type="OMA" id="DGPEDMN"/>
<dbReference type="PANTHER" id="PTHR15591:SF14">
    <property type="entry name" value="AP-4 COMPLEX ACCESSORY SUBUNIT RUSC2"/>
    <property type="match status" value="1"/>
</dbReference>
<organism evidence="2 3">
    <name type="scientific">Jaculus jaculus</name>
    <name type="common">Lesser Egyptian jerboa</name>
    <dbReference type="NCBI Taxonomy" id="51337"/>
    <lineage>
        <taxon>Eukaryota</taxon>
        <taxon>Metazoa</taxon>
        <taxon>Chordata</taxon>
        <taxon>Craniata</taxon>
        <taxon>Vertebrata</taxon>
        <taxon>Euteleostomi</taxon>
        <taxon>Mammalia</taxon>
        <taxon>Eutheria</taxon>
        <taxon>Euarchontoglires</taxon>
        <taxon>Glires</taxon>
        <taxon>Rodentia</taxon>
        <taxon>Myomorpha</taxon>
        <taxon>Dipodoidea</taxon>
        <taxon>Dipodidae</taxon>
        <taxon>Dipodinae</taxon>
        <taxon>Jaculus</taxon>
    </lineage>
</organism>